<dbReference type="PANTHER" id="PTHR42659:SF1">
    <property type="entry name" value="OXIDOREDUCTASE"/>
    <property type="match status" value="1"/>
</dbReference>
<dbReference type="InterPro" id="IPR036318">
    <property type="entry name" value="FAD-bd_PCMH-like_sf"/>
</dbReference>
<sequence length="333" mass="35576">MKEFAYARAGDAQEAAELIAQRPDATYLGGGTNLVDLMKLGVTDPGLLVDVSRLPYDRIEHRDDGSVLIGATVRNGELAGDPGIRDRFPMLSQALLSGASGQLRTVATVGGNLLQRTRCVYFQDVAKPCNKREPGTGCPAIQGAHRDLAVLGTSDHCVASHPSDMAVALVALDAVAHLRSVDGATRTVPVAELYLLPGDTPQRETVLEHGDLITGVELPAPPPGAAMRYRKVRDRWSYAFALVSVATSVSVADDGSLTDVRIALGGVAPRPWRASVAEERLRGRRPDEETLREAARAELAAARPLPDNAFKVDLTVDLIVAGIRDLIARKDRA</sequence>
<dbReference type="InterPro" id="IPR016169">
    <property type="entry name" value="FAD-bd_PCMH_sub2"/>
</dbReference>
<comment type="caution">
    <text evidence="3">The sequence shown here is derived from an EMBL/GenBank/DDBJ whole genome shotgun (WGS) entry which is preliminary data.</text>
</comment>
<dbReference type="InterPro" id="IPR051312">
    <property type="entry name" value="Diverse_Substr_Oxidored"/>
</dbReference>
<dbReference type="RefSeq" id="WP_201871028.1">
    <property type="nucleotide sequence ID" value="NZ_JAERRF010000002.1"/>
</dbReference>
<gene>
    <name evidence="3" type="ORF">JK363_02590</name>
</gene>
<dbReference type="Pfam" id="PF00941">
    <property type="entry name" value="FAD_binding_5"/>
    <property type="match status" value="1"/>
</dbReference>
<dbReference type="InterPro" id="IPR005107">
    <property type="entry name" value="CO_DH_flav_C"/>
</dbReference>
<keyword evidence="1" id="KW-0560">Oxidoreductase</keyword>
<accession>A0ABS1N675</accession>
<evidence type="ECO:0000259" key="2">
    <source>
        <dbReference type="PROSITE" id="PS51387"/>
    </source>
</evidence>
<dbReference type="InterPro" id="IPR016167">
    <property type="entry name" value="FAD-bd_PCMH_sub1"/>
</dbReference>
<dbReference type="SUPFAM" id="SSF55447">
    <property type="entry name" value="CO dehydrogenase flavoprotein C-terminal domain-like"/>
    <property type="match status" value="1"/>
</dbReference>
<reference evidence="3 4" key="1">
    <citation type="submission" date="2021-01" db="EMBL/GenBank/DDBJ databases">
        <title>WGS of actinomycetes isolated from Thailand.</title>
        <authorList>
            <person name="Thawai C."/>
        </authorList>
    </citation>
    <scope>NUCLEOTIDE SEQUENCE [LARGE SCALE GENOMIC DNA]</scope>
    <source>
        <strain evidence="3 4">CA1R205</strain>
    </source>
</reference>
<keyword evidence="4" id="KW-1185">Reference proteome</keyword>
<dbReference type="PANTHER" id="PTHR42659">
    <property type="entry name" value="XANTHINE DEHYDROGENASE SUBUNIT C-RELATED"/>
    <property type="match status" value="1"/>
</dbReference>
<evidence type="ECO:0000256" key="1">
    <source>
        <dbReference type="ARBA" id="ARBA00023002"/>
    </source>
</evidence>
<dbReference type="SUPFAM" id="SSF56176">
    <property type="entry name" value="FAD-binding/transporter-associated domain-like"/>
    <property type="match status" value="1"/>
</dbReference>
<dbReference type="Gene3D" id="3.30.43.10">
    <property type="entry name" value="Uridine Diphospho-n-acetylenolpyruvylglucosamine Reductase, domain 2"/>
    <property type="match status" value="1"/>
</dbReference>
<dbReference type="Proteomes" id="UP000634229">
    <property type="component" value="Unassembled WGS sequence"/>
</dbReference>
<evidence type="ECO:0000313" key="3">
    <source>
        <dbReference type="EMBL" id="MBL1095582.1"/>
    </source>
</evidence>
<dbReference type="InterPro" id="IPR002346">
    <property type="entry name" value="Mopterin_DH_FAD-bd"/>
</dbReference>
<proteinExistence type="predicted"/>
<evidence type="ECO:0000313" key="4">
    <source>
        <dbReference type="Proteomes" id="UP000634229"/>
    </source>
</evidence>
<dbReference type="InterPro" id="IPR016166">
    <property type="entry name" value="FAD-bd_PCMH"/>
</dbReference>
<dbReference type="Pfam" id="PF03450">
    <property type="entry name" value="CO_deh_flav_C"/>
    <property type="match status" value="1"/>
</dbReference>
<organism evidence="3 4">
    <name type="scientific">Streptomyces coffeae</name>
    <dbReference type="NCBI Taxonomy" id="621382"/>
    <lineage>
        <taxon>Bacteria</taxon>
        <taxon>Bacillati</taxon>
        <taxon>Actinomycetota</taxon>
        <taxon>Actinomycetes</taxon>
        <taxon>Kitasatosporales</taxon>
        <taxon>Streptomycetaceae</taxon>
        <taxon>Streptomyces</taxon>
    </lineage>
</organism>
<dbReference type="SMART" id="SM01092">
    <property type="entry name" value="CO_deh_flav_C"/>
    <property type="match status" value="1"/>
</dbReference>
<dbReference type="Gene3D" id="3.30.390.50">
    <property type="entry name" value="CO dehydrogenase flavoprotein, C-terminal domain"/>
    <property type="match status" value="1"/>
</dbReference>
<name>A0ABS1N675_9ACTN</name>
<dbReference type="Gene3D" id="3.30.465.10">
    <property type="match status" value="2"/>
</dbReference>
<dbReference type="PROSITE" id="PS51387">
    <property type="entry name" value="FAD_PCMH"/>
    <property type="match status" value="1"/>
</dbReference>
<dbReference type="EMBL" id="JAERRF010000002">
    <property type="protein sequence ID" value="MBL1095582.1"/>
    <property type="molecule type" value="Genomic_DNA"/>
</dbReference>
<protein>
    <submittedName>
        <fullName evidence="3">Xanthine dehydrogenase family protein subunit M</fullName>
    </submittedName>
</protein>
<dbReference type="InterPro" id="IPR036683">
    <property type="entry name" value="CO_DH_flav_C_dom_sf"/>
</dbReference>
<feature type="domain" description="FAD-binding PCMH-type" evidence="2">
    <location>
        <begin position="1"/>
        <end position="223"/>
    </location>
</feature>